<dbReference type="EMBL" id="BARV01023739">
    <property type="protein sequence ID" value="GAI40192.1"/>
    <property type="molecule type" value="Genomic_DNA"/>
</dbReference>
<organism evidence="1">
    <name type="scientific">marine sediment metagenome</name>
    <dbReference type="NCBI Taxonomy" id="412755"/>
    <lineage>
        <taxon>unclassified sequences</taxon>
        <taxon>metagenomes</taxon>
        <taxon>ecological metagenomes</taxon>
    </lineage>
</organism>
<accession>X1N851</accession>
<proteinExistence type="predicted"/>
<feature type="non-terminal residue" evidence="1">
    <location>
        <position position="171"/>
    </location>
</feature>
<gene>
    <name evidence="1" type="ORF">S06H3_38885</name>
</gene>
<comment type="caution">
    <text evidence="1">The sequence shown here is derived from an EMBL/GenBank/DDBJ whole genome shotgun (WGS) entry which is preliminary data.</text>
</comment>
<protein>
    <submittedName>
        <fullName evidence="1">Uncharacterized protein</fullName>
    </submittedName>
</protein>
<dbReference type="AlphaFoldDB" id="X1N851"/>
<evidence type="ECO:0000313" key="1">
    <source>
        <dbReference type="EMBL" id="GAI40192.1"/>
    </source>
</evidence>
<name>X1N851_9ZZZZ</name>
<reference evidence="1" key="1">
    <citation type="journal article" date="2014" name="Front. Microbiol.">
        <title>High frequency of phylogenetically diverse reductive dehalogenase-homologous genes in deep subseafloor sedimentary metagenomes.</title>
        <authorList>
            <person name="Kawai M."/>
            <person name="Futagami T."/>
            <person name="Toyoda A."/>
            <person name="Takaki Y."/>
            <person name="Nishi S."/>
            <person name="Hori S."/>
            <person name="Arai W."/>
            <person name="Tsubouchi T."/>
            <person name="Morono Y."/>
            <person name="Uchiyama I."/>
            <person name="Ito T."/>
            <person name="Fujiyama A."/>
            <person name="Inagaki F."/>
            <person name="Takami H."/>
        </authorList>
    </citation>
    <scope>NUCLEOTIDE SEQUENCE</scope>
    <source>
        <strain evidence="1">Expedition CK06-06</strain>
    </source>
</reference>
<sequence>MCAYPPQGMGISQIAIDVDKDWGGHTLTNLKKAIATGQPLTIEQMLALAAYAWTGETGENYCYALTQDTDYVYVGLDTTPPMVIKITKATMVTCATWTGEAGEDDCRALAEDTDYVYAGLNVSPAKVIKITKATMTTDSRWTGAGGENTCHALAEDTDYVYAGLDISPAKV</sequence>